<dbReference type="GO" id="GO:0005886">
    <property type="term" value="C:plasma membrane"/>
    <property type="evidence" value="ECO:0007669"/>
    <property type="project" value="UniProtKB-SubCell"/>
</dbReference>
<keyword evidence="12" id="KW-1185">Reference proteome</keyword>
<protein>
    <submittedName>
        <fullName evidence="11">ACR3 family arsenite efflux transporter</fullName>
    </submittedName>
</protein>
<evidence type="ECO:0000256" key="9">
    <source>
        <dbReference type="PIRNR" id="PIRNR005508"/>
    </source>
</evidence>
<evidence type="ECO:0000313" key="11">
    <source>
        <dbReference type="EMBL" id="MCJ8209061.1"/>
    </source>
</evidence>
<dbReference type="GO" id="GO:0015104">
    <property type="term" value="F:antimonite transmembrane transporter activity"/>
    <property type="evidence" value="ECO:0007669"/>
    <property type="project" value="TreeGrafter"/>
</dbReference>
<name>A0A9X1X1R9_9SPHI</name>
<feature type="transmembrane region" description="Helical" evidence="10">
    <location>
        <begin position="87"/>
        <end position="110"/>
    </location>
</feature>
<keyword evidence="8 9" id="KW-0472">Membrane</keyword>
<evidence type="ECO:0000256" key="7">
    <source>
        <dbReference type="ARBA" id="ARBA00022989"/>
    </source>
</evidence>
<dbReference type="Proteomes" id="UP001139450">
    <property type="component" value="Unassembled WGS sequence"/>
</dbReference>
<dbReference type="PANTHER" id="PTHR43057">
    <property type="entry name" value="ARSENITE EFFLUX TRANSPORTER"/>
    <property type="match status" value="1"/>
</dbReference>
<keyword evidence="7 9" id="KW-1133">Transmembrane helix</keyword>
<feature type="transmembrane region" description="Helical" evidence="10">
    <location>
        <begin position="292"/>
        <end position="316"/>
    </location>
</feature>
<comment type="caution">
    <text evidence="11">The sequence shown here is derived from an EMBL/GenBank/DDBJ whole genome shotgun (WGS) entry which is preliminary data.</text>
</comment>
<gene>
    <name evidence="11" type="primary">arsB</name>
    <name evidence="11" type="ORF">MUY27_05025</name>
</gene>
<dbReference type="AlphaFoldDB" id="A0A9X1X1R9"/>
<sequence length="357" mass="38906">MNNCAPAVSRKKLGFLDRYLTLWIFAAMAIGVALGYYIPGLPARINAYSVGTTNIPIAIGLIMMMYPPLAKVKFETLGKVFDNKKALALSLILNWVIGPLLMFILAVVFLNDEPEYMTGLILIGLARCIAMVIVWNDLADGNREYAAGLVALNSIFQVFLYSVYAWFFFSILLPLVGFKDYEVTIGMGEIAKSVGVYLGIPFGAGVISRAVLIRLKGSDWFNKKFIPAISPITLIALLFTIVVMFSLKGQLIVKIPLDVMRIAIPLVIYFAIMFLISFAFGKFMKVDYSQNAAIAFTAAGNNFELAIAVAIAVFGINSGEAFAGVIGPLVEVPALIALVNVAFMFRRKYEKAATAGA</sequence>
<dbReference type="PANTHER" id="PTHR43057:SF1">
    <property type="entry name" value="ARSENICAL-RESISTANCE PROTEIN 3"/>
    <property type="match status" value="1"/>
</dbReference>
<evidence type="ECO:0000256" key="5">
    <source>
        <dbReference type="ARBA" id="ARBA00022692"/>
    </source>
</evidence>
<keyword evidence="6" id="KW-0059">Arsenical resistance</keyword>
<evidence type="ECO:0000256" key="2">
    <source>
        <dbReference type="ARBA" id="ARBA00010110"/>
    </source>
</evidence>
<evidence type="ECO:0000313" key="12">
    <source>
        <dbReference type="Proteomes" id="UP001139450"/>
    </source>
</evidence>
<keyword evidence="5 9" id="KW-0812">Transmembrane</keyword>
<evidence type="ECO:0000256" key="3">
    <source>
        <dbReference type="ARBA" id="ARBA00022448"/>
    </source>
</evidence>
<dbReference type="InterPro" id="IPR002657">
    <property type="entry name" value="BilAc:Na_symport/Acr3"/>
</dbReference>
<evidence type="ECO:0000256" key="1">
    <source>
        <dbReference type="ARBA" id="ARBA00004651"/>
    </source>
</evidence>
<dbReference type="FunFam" id="1.20.1530.20:FF:000009">
    <property type="entry name" value="Arsenite transporter, ACR3 family"/>
    <property type="match status" value="1"/>
</dbReference>
<accession>A0A9X1X1R9</accession>
<dbReference type="RefSeq" id="WP_245128895.1">
    <property type="nucleotide sequence ID" value="NZ_JALJEJ010000002.1"/>
</dbReference>
<feature type="transmembrane region" description="Helical" evidence="10">
    <location>
        <begin position="225"/>
        <end position="247"/>
    </location>
</feature>
<evidence type="ECO:0000256" key="10">
    <source>
        <dbReference type="SAM" id="Phobius"/>
    </source>
</evidence>
<dbReference type="GO" id="GO:0015297">
    <property type="term" value="F:antiporter activity"/>
    <property type="evidence" value="ECO:0007669"/>
    <property type="project" value="UniProtKB-UniRule"/>
</dbReference>
<evidence type="ECO:0000256" key="8">
    <source>
        <dbReference type="ARBA" id="ARBA00023136"/>
    </source>
</evidence>
<keyword evidence="4 9" id="KW-1003">Cell membrane</keyword>
<comment type="subcellular location">
    <subcellularLocation>
        <location evidence="1 9">Cell membrane</location>
        <topology evidence="1 9">Multi-pass membrane protein</topology>
    </subcellularLocation>
</comment>
<dbReference type="Pfam" id="PF01758">
    <property type="entry name" value="SBF"/>
    <property type="match status" value="1"/>
</dbReference>
<dbReference type="InterPro" id="IPR038770">
    <property type="entry name" value="Na+/solute_symporter_sf"/>
</dbReference>
<evidence type="ECO:0000256" key="6">
    <source>
        <dbReference type="ARBA" id="ARBA00022849"/>
    </source>
</evidence>
<feature type="transmembrane region" description="Helical" evidence="10">
    <location>
        <begin position="194"/>
        <end position="213"/>
    </location>
</feature>
<dbReference type="GO" id="GO:0015105">
    <property type="term" value="F:arsenite transmembrane transporter activity"/>
    <property type="evidence" value="ECO:0007669"/>
    <property type="project" value="TreeGrafter"/>
</dbReference>
<dbReference type="NCBIfam" id="TIGR00832">
    <property type="entry name" value="acr3"/>
    <property type="match status" value="1"/>
</dbReference>
<feature type="transmembrane region" description="Helical" evidence="10">
    <location>
        <begin position="322"/>
        <end position="343"/>
    </location>
</feature>
<comment type="similarity">
    <text evidence="2 9">Belongs to the arsenical resistance-3 (ACR3) (TC 2.A.59) family.</text>
</comment>
<feature type="transmembrane region" description="Helical" evidence="10">
    <location>
        <begin position="20"/>
        <end position="39"/>
    </location>
</feature>
<dbReference type="EMBL" id="JALJEJ010000002">
    <property type="protein sequence ID" value="MCJ8209061.1"/>
    <property type="molecule type" value="Genomic_DNA"/>
</dbReference>
<proteinExistence type="inferred from homology"/>
<reference evidence="11" key="1">
    <citation type="submission" date="2022-04" db="EMBL/GenBank/DDBJ databases">
        <title>Mucilaginibacter sp. RS28 isolated from freshwater.</title>
        <authorList>
            <person name="Ko S.-R."/>
        </authorList>
    </citation>
    <scope>NUCLEOTIDE SEQUENCE</scope>
    <source>
        <strain evidence="11">RS28</strain>
    </source>
</reference>
<dbReference type="GO" id="GO:0046685">
    <property type="term" value="P:response to arsenic-containing substance"/>
    <property type="evidence" value="ECO:0007669"/>
    <property type="project" value="UniProtKB-KW"/>
</dbReference>
<feature type="transmembrane region" description="Helical" evidence="10">
    <location>
        <begin position="147"/>
        <end position="174"/>
    </location>
</feature>
<feature type="transmembrane region" description="Helical" evidence="10">
    <location>
        <begin position="116"/>
        <end position="135"/>
    </location>
</feature>
<feature type="transmembrane region" description="Helical" evidence="10">
    <location>
        <begin position="45"/>
        <end position="66"/>
    </location>
</feature>
<evidence type="ECO:0000256" key="4">
    <source>
        <dbReference type="ARBA" id="ARBA00022475"/>
    </source>
</evidence>
<dbReference type="Gene3D" id="1.20.1530.20">
    <property type="match status" value="1"/>
</dbReference>
<dbReference type="PIRSF" id="PIRSF005508">
    <property type="entry name" value="Acr3"/>
    <property type="match status" value="1"/>
</dbReference>
<keyword evidence="3 9" id="KW-0813">Transport</keyword>
<feature type="transmembrane region" description="Helical" evidence="10">
    <location>
        <begin position="259"/>
        <end position="280"/>
    </location>
</feature>
<dbReference type="InterPro" id="IPR004706">
    <property type="entry name" value="Arsenical-R_Acr3"/>
</dbReference>
<organism evidence="11 12">
    <name type="scientific">Mucilaginibacter straminoryzae</name>
    <dbReference type="NCBI Taxonomy" id="2932774"/>
    <lineage>
        <taxon>Bacteria</taxon>
        <taxon>Pseudomonadati</taxon>
        <taxon>Bacteroidota</taxon>
        <taxon>Sphingobacteriia</taxon>
        <taxon>Sphingobacteriales</taxon>
        <taxon>Sphingobacteriaceae</taxon>
        <taxon>Mucilaginibacter</taxon>
    </lineage>
</organism>